<evidence type="ECO:0000313" key="2">
    <source>
        <dbReference type="WBParaSite" id="ALUE_0002265701-mRNA-1"/>
    </source>
</evidence>
<protein>
    <submittedName>
        <fullName evidence="2">Uncharacterized protein</fullName>
    </submittedName>
</protein>
<reference evidence="2" key="1">
    <citation type="submission" date="2017-02" db="UniProtKB">
        <authorList>
            <consortium name="WormBaseParasite"/>
        </authorList>
    </citation>
    <scope>IDENTIFICATION</scope>
</reference>
<dbReference type="WBParaSite" id="ALUE_0002265701-mRNA-1">
    <property type="protein sequence ID" value="ALUE_0002265701-mRNA-1"/>
    <property type="gene ID" value="ALUE_0002265701"/>
</dbReference>
<organism evidence="1 2">
    <name type="scientific">Ascaris lumbricoides</name>
    <name type="common">Giant roundworm</name>
    <dbReference type="NCBI Taxonomy" id="6252"/>
    <lineage>
        <taxon>Eukaryota</taxon>
        <taxon>Metazoa</taxon>
        <taxon>Ecdysozoa</taxon>
        <taxon>Nematoda</taxon>
        <taxon>Chromadorea</taxon>
        <taxon>Rhabditida</taxon>
        <taxon>Spirurina</taxon>
        <taxon>Ascaridomorpha</taxon>
        <taxon>Ascaridoidea</taxon>
        <taxon>Ascarididae</taxon>
        <taxon>Ascaris</taxon>
    </lineage>
</organism>
<accession>A0A0M3IV79</accession>
<evidence type="ECO:0000313" key="1">
    <source>
        <dbReference type="Proteomes" id="UP000036681"/>
    </source>
</evidence>
<proteinExistence type="predicted"/>
<name>A0A0M3IV79_ASCLU</name>
<dbReference type="AlphaFoldDB" id="A0A0M3IV79"/>
<sequence length="81" mass="9017">MLVLRKCGHCGMARGIAFRRSDSTLAEKMMRASEGVELTETEAKQRDRLEVELDEKVANSLNVSACINKLSFQSFSYSNAS</sequence>
<keyword evidence="1" id="KW-1185">Reference proteome</keyword>
<dbReference type="Proteomes" id="UP000036681">
    <property type="component" value="Unplaced"/>
</dbReference>